<reference evidence="2" key="1">
    <citation type="submission" date="2023-01" db="EMBL/GenBank/DDBJ databases">
        <authorList>
            <person name="Van Ghelder C."/>
            <person name="Rancurel C."/>
        </authorList>
    </citation>
    <scope>NUCLEOTIDE SEQUENCE</scope>
    <source>
        <strain evidence="2">CNCM I-4278</strain>
    </source>
</reference>
<name>A0A9W4XRV1_9PLEO</name>
<proteinExistence type="predicted"/>
<dbReference type="AlphaFoldDB" id="A0A9W4XRV1"/>
<comment type="caution">
    <text evidence="2">The sequence shown here is derived from an EMBL/GenBank/DDBJ whole genome shotgun (WGS) entry which is preliminary data.</text>
</comment>
<feature type="region of interest" description="Disordered" evidence="1">
    <location>
        <begin position="105"/>
        <end position="132"/>
    </location>
</feature>
<gene>
    <name evidence="2" type="ORF">PDIGIT_LOCUS8320</name>
</gene>
<organism evidence="2 3">
    <name type="scientific">Periconia digitata</name>
    <dbReference type="NCBI Taxonomy" id="1303443"/>
    <lineage>
        <taxon>Eukaryota</taxon>
        <taxon>Fungi</taxon>
        <taxon>Dikarya</taxon>
        <taxon>Ascomycota</taxon>
        <taxon>Pezizomycotina</taxon>
        <taxon>Dothideomycetes</taxon>
        <taxon>Pleosporomycetidae</taxon>
        <taxon>Pleosporales</taxon>
        <taxon>Massarineae</taxon>
        <taxon>Periconiaceae</taxon>
        <taxon>Periconia</taxon>
    </lineage>
</organism>
<sequence>MRNQDTHIRSREQPATIVCTYTKLTYAAHRLALDSRLPGLSHFLPPFDHLKRSSKHTISMYLVWTTTTSPFRAINYKQRSFLPIPLKKRPKPAFYFRTQQSTSISTSLTLPFPPKITKPPSPHNPQSQTYQA</sequence>
<evidence type="ECO:0000256" key="1">
    <source>
        <dbReference type="SAM" id="MobiDB-lite"/>
    </source>
</evidence>
<evidence type="ECO:0000313" key="3">
    <source>
        <dbReference type="Proteomes" id="UP001152607"/>
    </source>
</evidence>
<protein>
    <submittedName>
        <fullName evidence="2">Uncharacterized protein</fullName>
    </submittedName>
</protein>
<accession>A0A9W4XRV1</accession>
<keyword evidence="3" id="KW-1185">Reference proteome</keyword>
<evidence type="ECO:0000313" key="2">
    <source>
        <dbReference type="EMBL" id="CAI6335241.1"/>
    </source>
</evidence>
<dbReference type="EMBL" id="CAOQHR010000005">
    <property type="protein sequence ID" value="CAI6335241.1"/>
    <property type="molecule type" value="Genomic_DNA"/>
</dbReference>
<feature type="compositionally biased region" description="Pro residues" evidence="1">
    <location>
        <begin position="111"/>
        <end position="123"/>
    </location>
</feature>
<dbReference type="Proteomes" id="UP001152607">
    <property type="component" value="Unassembled WGS sequence"/>
</dbReference>